<evidence type="ECO:0000313" key="3">
    <source>
        <dbReference type="Proteomes" id="UP000054560"/>
    </source>
</evidence>
<dbReference type="EMBL" id="KQ241712">
    <property type="protein sequence ID" value="KNC85260.1"/>
    <property type="molecule type" value="Genomic_DNA"/>
</dbReference>
<dbReference type="Proteomes" id="UP000054560">
    <property type="component" value="Unassembled WGS sequence"/>
</dbReference>
<evidence type="ECO:0000313" key="2">
    <source>
        <dbReference type="EMBL" id="KNC85260.1"/>
    </source>
</evidence>
<protein>
    <submittedName>
        <fullName evidence="2">Uncharacterized protein</fullName>
    </submittedName>
</protein>
<dbReference type="AlphaFoldDB" id="A0A0L0G8D4"/>
<feature type="compositionally biased region" description="Acidic residues" evidence="1">
    <location>
        <begin position="1"/>
        <end position="12"/>
    </location>
</feature>
<name>A0A0L0G8D4_9EUKA</name>
<sequence length="155" mass="16752">MISQDQDQEESDDTSRALAAPHGGNERLESRIPGSAARHGVGYQAPSPEVGPMNAAPSRVSISLQDFAHAQQRAAQDPHGPETSDNRRDRLSGTIYSQQQSQRFEADALRDSLPRHTTSATHTTPAIPPAASDKETLPTPESIAADRQVLHARML</sequence>
<gene>
    <name evidence="2" type="ORF">SARC_02556</name>
</gene>
<feature type="region of interest" description="Disordered" evidence="1">
    <location>
        <begin position="1"/>
        <end position="142"/>
    </location>
</feature>
<feature type="compositionally biased region" description="Basic and acidic residues" evidence="1">
    <location>
        <begin position="79"/>
        <end position="91"/>
    </location>
</feature>
<reference evidence="2 3" key="1">
    <citation type="submission" date="2011-02" db="EMBL/GenBank/DDBJ databases">
        <title>The Genome Sequence of Sphaeroforma arctica JP610.</title>
        <authorList>
            <consortium name="The Broad Institute Genome Sequencing Platform"/>
            <person name="Russ C."/>
            <person name="Cuomo C."/>
            <person name="Young S.K."/>
            <person name="Zeng Q."/>
            <person name="Gargeya S."/>
            <person name="Alvarado L."/>
            <person name="Berlin A."/>
            <person name="Chapman S.B."/>
            <person name="Chen Z."/>
            <person name="Freedman E."/>
            <person name="Gellesch M."/>
            <person name="Goldberg J."/>
            <person name="Griggs A."/>
            <person name="Gujja S."/>
            <person name="Heilman E."/>
            <person name="Heiman D."/>
            <person name="Howarth C."/>
            <person name="Mehta T."/>
            <person name="Neiman D."/>
            <person name="Pearson M."/>
            <person name="Roberts A."/>
            <person name="Saif S."/>
            <person name="Shea T."/>
            <person name="Shenoy N."/>
            <person name="Sisk P."/>
            <person name="Stolte C."/>
            <person name="Sykes S."/>
            <person name="White J."/>
            <person name="Yandava C."/>
            <person name="Burger G."/>
            <person name="Gray M.W."/>
            <person name="Holland P.W.H."/>
            <person name="King N."/>
            <person name="Lang F.B.F."/>
            <person name="Roger A.J."/>
            <person name="Ruiz-Trillo I."/>
            <person name="Haas B."/>
            <person name="Nusbaum C."/>
            <person name="Birren B."/>
        </authorList>
    </citation>
    <scope>NUCLEOTIDE SEQUENCE [LARGE SCALE GENOMIC DNA]</scope>
    <source>
        <strain evidence="2 3">JP610</strain>
    </source>
</reference>
<dbReference type="GeneID" id="25903060"/>
<organism evidence="2 3">
    <name type="scientific">Sphaeroforma arctica JP610</name>
    <dbReference type="NCBI Taxonomy" id="667725"/>
    <lineage>
        <taxon>Eukaryota</taxon>
        <taxon>Ichthyosporea</taxon>
        <taxon>Ichthyophonida</taxon>
        <taxon>Sphaeroforma</taxon>
    </lineage>
</organism>
<feature type="compositionally biased region" description="Basic and acidic residues" evidence="1">
    <location>
        <begin position="104"/>
        <end position="114"/>
    </location>
</feature>
<feature type="compositionally biased region" description="Polar residues" evidence="1">
    <location>
        <begin position="94"/>
        <end position="103"/>
    </location>
</feature>
<keyword evidence="3" id="KW-1185">Reference proteome</keyword>
<proteinExistence type="predicted"/>
<dbReference type="RefSeq" id="XP_014159162.1">
    <property type="nucleotide sequence ID" value="XM_014303687.1"/>
</dbReference>
<accession>A0A0L0G8D4</accession>
<evidence type="ECO:0000256" key="1">
    <source>
        <dbReference type="SAM" id="MobiDB-lite"/>
    </source>
</evidence>
<feature type="compositionally biased region" description="Low complexity" evidence="1">
    <location>
        <begin position="115"/>
        <end position="131"/>
    </location>
</feature>